<dbReference type="Proteomes" id="UP000683925">
    <property type="component" value="Unassembled WGS sequence"/>
</dbReference>
<reference evidence="2" key="1">
    <citation type="submission" date="2021-01" db="EMBL/GenBank/DDBJ databases">
        <authorList>
            <consortium name="Genoscope - CEA"/>
            <person name="William W."/>
        </authorList>
    </citation>
    <scope>NUCLEOTIDE SEQUENCE</scope>
</reference>
<keyword evidence="3" id="KW-1185">Reference proteome</keyword>
<name>A0A8S1WNE0_PAROT</name>
<proteinExistence type="predicted"/>
<evidence type="ECO:0000313" key="3">
    <source>
        <dbReference type="Proteomes" id="UP000683925"/>
    </source>
</evidence>
<organism evidence="2 3">
    <name type="scientific">Paramecium octaurelia</name>
    <dbReference type="NCBI Taxonomy" id="43137"/>
    <lineage>
        <taxon>Eukaryota</taxon>
        <taxon>Sar</taxon>
        <taxon>Alveolata</taxon>
        <taxon>Ciliophora</taxon>
        <taxon>Intramacronucleata</taxon>
        <taxon>Oligohymenophorea</taxon>
        <taxon>Peniculida</taxon>
        <taxon>Parameciidae</taxon>
        <taxon>Paramecium</taxon>
    </lineage>
</organism>
<gene>
    <name evidence="2" type="ORF">POCTA_138.1.T0990101</name>
</gene>
<dbReference type="EMBL" id="CAJJDP010000098">
    <property type="protein sequence ID" value="CAD8191233.1"/>
    <property type="molecule type" value="Genomic_DNA"/>
</dbReference>
<evidence type="ECO:0000256" key="1">
    <source>
        <dbReference type="SAM" id="MobiDB-lite"/>
    </source>
</evidence>
<sequence>MASEQKLLEQETPKKELGKPRTKKQKKYDSENSKSQTNTNTKGESKRKLDNAWNQLEQKQNILMIQQSQCCSELEIESRVSSTQEKKKSKRQSKECKARKKCQEVLSRIEEEDSFGGYLMEQCQ</sequence>
<evidence type="ECO:0000313" key="2">
    <source>
        <dbReference type="EMBL" id="CAD8191233.1"/>
    </source>
</evidence>
<dbReference type="AlphaFoldDB" id="A0A8S1WNE0"/>
<protein>
    <submittedName>
        <fullName evidence="2">Uncharacterized protein</fullName>
    </submittedName>
</protein>
<feature type="compositionally biased region" description="Polar residues" evidence="1">
    <location>
        <begin position="33"/>
        <end position="42"/>
    </location>
</feature>
<comment type="caution">
    <text evidence="2">The sequence shown here is derived from an EMBL/GenBank/DDBJ whole genome shotgun (WGS) entry which is preliminary data.</text>
</comment>
<feature type="region of interest" description="Disordered" evidence="1">
    <location>
        <begin position="1"/>
        <end position="52"/>
    </location>
</feature>
<accession>A0A8S1WNE0</accession>
<feature type="compositionally biased region" description="Basic and acidic residues" evidence="1">
    <location>
        <begin position="1"/>
        <end position="19"/>
    </location>
</feature>